<keyword evidence="4" id="KW-1185">Reference proteome</keyword>
<organism evidence="1 3">
    <name type="scientific">Brevibacillus composti</name>
    <dbReference type="NCBI Taxonomy" id="2796470"/>
    <lineage>
        <taxon>Bacteria</taxon>
        <taxon>Bacillati</taxon>
        <taxon>Bacillota</taxon>
        <taxon>Bacilli</taxon>
        <taxon>Bacillales</taxon>
        <taxon>Paenibacillaceae</taxon>
        <taxon>Brevibacillus</taxon>
    </lineage>
</organism>
<dbReference type="Proteomes" id="UP000677234">
    <property type="component" value="Chromosome"/>
</dbReference>
<evidence type="ECO:0000313" key="2">
    <source>
        <dbReference type="EMBL" id="QUO39764.1"/>
    </source>
</evidence>
<dbReference type="AlphaFoldDB" id="A0A7T5EHK0"/>
<evidence type="ECO:0000313" key="1">
    <source>
        <dbReference type="EMBL" id="QQE72686.1"/>
    </source>
</evidence>
<name>A0A7T5EHK0_9BACL</name>
<gene>
    <name evidence="1" type="ORF">JD108_12000</name>
    <name evidence="2" type="ORF">KDJ56_11945</name>
</gene>
<dbReference type="EMBL" id="CP066308">
    <property type="protein sequence ID" value="QQE72686.1"/>
    <property type="molecule type" value="Genomic_DNA"/>
</dbReference>
<dbReference type="EMBL" id="CP073708">
    <property type="protein sequence ID" value="QUO39764.1"/>
    <property type="molecule type" value="Genomic_DNA"/>
</dbReference>
<evidence type="ECO:0000313" key="3">
    <source>
        <dbReference type="Proteomes" id="UP000595847"/>
    </source>
</evidence>
<protein>
    <submittedName>
        <fullName evidence="1">Uncharacterized protein</fullName>
    </submittedName>
</protein>
<dbReference type="RefSeq" id="WP_198826319.1">
    <property type="nucleotide sequence ID" value="NZ_CP066308.1"/>
</dbReference>
<dbReference type="Proteomes" id="UP000595847">
    <property type="component" value="Chromosome"/>
</dbReference>
<dbReference type="KEGG" id="bcop:JD108_12000"/>
<reference evidence="2" key="2">
    <citation type="submission" date="2021-04" db="EMBL/GenBank/DDBJ databases">
        <title>Brevibacillus composti FJAT-54423, complete genome.</title>
        <authorList>
            <person name="Tang R."/>
        </authorList>
    </citation>
    <scope>NUCLEOTIDE SEQUENCE</scope>
    <source>
        <strain evidence="2">FJAT-54424</strain>
    </source>
</reference>
<sequence length="48" mass="5511">MDKQRNKDKDVSVELQQVGAYATKQEMHDTKIPLFEDKADNNCAPCQE</sequence>
<proteinExistence type="predicted"/>
<reference evidence="1 3" key="1">
    <citation type="submission" date="2020-12" db="EMBL/GenBank/DDBJ databases">
        <title>strain FJAT-54423T represents a novel species of the genus Brevibacillus.</title>
        <authorList>
            <person name="Tang R."/>
        </authorList>
    </citation>
    <scope>NUCLEOTIDE SEQUENCE [LARGE SCALE GENOMIC DNA]</scope>
    <source>
        <strain evidence="1 3">FJAT-54423</strain>
    </source>
</reference>
<evidence type="ECO:0000313" key="4">
    <source>
        <dbReference type="Proteomes" id="UP000677234"/>
    </source>
</evidence>
<accession>A0A7T5EHK0</accession>